<dbReference type="Proteomes" id="UP001156856">
    <property type="component" value="Unassembled WGS sequence"/>
</dbReference>
<keyword evidence="13" id="KW-0443">Lipid metabolism</keyword>
<evidence type="ECO:0000256" key="20">
    <source>
        <dbReference type="SAM" id="SignalP"/>
    </source>
</evidence>
<comment type="caution">
    <text evidence="21">The sequence shown here is derived from an EMBL/GenBank/DDBJ whole genome shotgun (WGS) entry which is preliminary data.</text>
</comment>
<evidence type="ECO:0000256" key="4">
    <source>
        <dbReference type="ARBA" id="ARBA00005189"/>
    </source>
</evidence>
<organism evidence="21 23">
    <name type="scientific">Methylobacterium oxalidis</name>
    <dbReference type="NCBI Taxonomy" id="944322"/>
    <lineage>
        <taxon>Bacteria</taxon>
        <taxon>Pseudomonadati</taxon>
        <taxon>Pseudomonadota</taxon>
        <taxon>Alphaproteobacteria</taxon>
        <taxon>Hyphomicrobiales</taxon>
        <taxon>Methylobacteriaceae</taxon>
        <taxon>Methylobacterium</taxon>
    </lineage>
</organism>
<reference evidence="24" key="2">
    <citation type="journal article" date="2019" name="Int. J. Syst. Evol. Microbiol.">
        <title>The Global Catalogue of Microorganisms (GCM) 10K type strain sequencing project: providing services to taxonomists for standard genome sequencing and annotation.</title>
        <authorList>
            <consortium name="The Broad Institute Genomics Platform"/>
            <consortium name="The Broad Institute Genome Sequencing Center for Infectious Disease"/>
            <person name="Wu L."/>
            <person name="Ma J."/>
        </authorList>
    </citation>
    <scope>NUCLEOTIDE SEQUENCE [LARGE SCALE GENOMIC DNA]</scope>
    <source>
        <strain evidence="24">NBRC 107715</strain>
    </source>
</reference>
<evidence type="ECO:0000256" key="13">
    <source>
        <dbReference type="ARBA" id="ARBA00023098"/>
    </source>
</evidence>
<dbReference type="SUPFAM" id="SSF54197">
    <property type="entry name" value="HIT-like"/>
    <property type="match status" value="1"/>
</dbReference>
<evidence type="ECO:0000256" key="17">
    <source>
        <dbReference type="ARBA" id="ARBA00032888"/>
    </source>
</evidence>
<keyword evidence="20" id="KW-0732">Signal</keyword>
<evidence type="ECO:0000256" key="3">
    <source>
        <dbReference type="ARBA" id="ARBA00004927"/>
    </source>
</evidence>
<evidence type="ECO:0000313" key="21">
    <source>
        <dbReference type="EMBL" id="GEP05863.1"/>
    </source>
</evidence>
<evidence type="ECO:0000256" key="16">
    <source>
        <dbReference type="ARBA" id="ARBA00023264"/>
    </source>
</evidence>
<dbReference type="GO" id="GO:0008654">
    <property type="term" value="P:phospholipid biosynthetic process"/>
    <property type="evidence" value="ECO:0007669"/>
    <property type="project" value="UniProtKB-KW"/>
</dbReference>
<evidence type="ECO:0000256" key="1">
    <source>
        <dbReference type="ARBA" id="ARBA00001007"/>
    </source>
</evidence>
<comment type="pathway">
    <text evidence="3">Phospholipid metabolism; CDP-diacylglycerol degradation; phosphatidate from CDP-diacylglycerol: step 1/1.</text>
</comment>
<keyword evidence="14" id="KW-0472">Membrane</keyword>
<comment type="pathway">
    <text evidence="4">Lipid metabolism.</text>
</comment>
<feature type="signal peptide" evidence="20">
    <location>
        <begin position="1"/>
        <end position="46"/>
    </location>
</feature>
<feature type="compositionally biased region" description="Basic and acidic residues" evidence="19">
    <location>
        <begin position="10"/>
        <end position="20"/>
    </location>
</feature>
<evidence type="ECO:0000256" key="5">
    <source>
        <dbReference type="ARBA" id="ARBA00006435"/>
    </source>
</evidence>
<dbReference type="EC" id="3.6.1.26" evidence="6"/>
<evidence type="ECO:0000256" key="12">
    <source>
        <dbReference type="ARBA" id="ARBA00022989"/>
    </source>
</evidence>
<comment type="subcellular location">
    <subcellularLocation>
        <location evidence="2">Cell membrane</location>
        <topology evidence="2">Single-pass membrane protein</topology>
    </subcellularLocation>
</comment>
<gene>
    <name evidence="21" type="primary">cdh</name>
    <name evidence="22" type="ORF">GCM10007888_00110</name>
    <name evidence="21" type="ORF">MOX02_39010</name>
</gene>
<dbReference type="GO" id="GO:0005886">
    <property type="term" value="C:plasma membrane"/>
    <property type="evidence" value="ECO:0007669"/>
    <property type="project" value="UniProtKB-SubCell"/>
</dbReference>
<evidence type="ECO:0000313" key="22">
    <source>
        <dbReference type="EMBL" id="GLS61630.1"/>
    </source>
</evidence>
<dbReference type="Pfam" id="PF02611">
    <property type="entry name" value="CDH"/>
    <property type="match status" value="1"/>
</dbReference>
<keyword evidence="16" id="KW-1208">Phospholipid metabolism</keyword>
<evidence type="ECO:0000256" key="19">
    <source>
        <dbReference type="SAM" id="MobiDB-lite"/>
    </source>
</evidence>
<keyword evidence="15" id="KW-0594">Phospholipid biosynthesis</keyword>
<proteinExistence type="inferred from homology"/>
<dbReference type="UniPathway" id="UPA00609">
    <property type="reaction ID" value="UER00664"/>
</dbReference>
<evidence type="ECO:0000256" key="15">
    <source>
        <dbReference type="ARBA" id="ARBA00023209"/>
    </source>
</evidence>
<dbReference type="GO" id="GO:0008715">
    <property type="term" value="F:CDP-diacylglycerol diphosphatase activity"/>
    <property type="evidence" value="ECO:0007669"/>
    <property type="project" value="UniProtKB-EC"/>
</dbReference>
<evidence type="ECO:0000256" key="2">
    <source>
        <dbReference type="ARBA" id="ARBA00004162"/>
    </source>
</evidence>
<comment type="similarity">
    <text evidence="5">Belongs to the Cdh family.</text>
</comment>
<keyword evidence="12" id="KW-1133">Transmembrane helix</keyword>
<keyword evidence="9" id="KW-0444">Lipid biosynthesis</keyword>
<feature type="region of interest" description="Disordered" evidence="19">
    <location>
        <begin position="1"/>
        <end position="23"/>
    </location>
</feature>
<sequence>MTSEAPARPDPGRGHPDARPRSPMRRLRLACALALGAALCARPAHAVPDPSRGILWTALQGCILAKRTLGQTFPCLAVDLGNAGRPGTAVLRAPGQPTHTVVMPTADVVGLEAPVLQQADGAAYWRAALAARRSVIEALGSRLPIEGVGLAVNSAGGRSQDQLHIHLDCLKPGVRAVLQRYGAGVTARWAPLPVALQGSRFLAMRVPAAEAAEFNPFAALTRLPGHRTNLRATSLAAVATSPQDPEPGFYVLANRSPGSHAEKLLDHSCAAAARAAPR</sequence>
<evidence type="ECO:0000256" key="7">
    <source>
        <dbReference type="ARBA" id="ARBA00019608"/>
    </source>
</evidence>
<evidence type="ECO:0000256" key="10">
    <source>
        <dbReference type="ARBA" id="ARBA00022692"/>
    </source>
</evidence>
<keyword evidence="24" id="KW-1185">Reference proteome</keyword>
<evidence type="ECO:0000256" key="8">
    <source>
        <dbReference type="ARBA" id="ARBA00022475"/>
    </source>
</evidence>
<evidence type="ECO:0000256" key="6">
    <source>
        <dbReference type="ARBA" id="ARBA00012375"/>
    </source>
</evidence>
<evidence type="ECO:0000256" key="9">
    <source>
        <dbReference type="ARBA" id="ARBA00022516"/>
    </source>
</evidence>
<evidence type="ECO:0000256" key="18">
    <source>
        <dbReference type="ARBA" id="ARBA00032892"/>
    </source>
</evidence>
<protein>
    <recommendedName>
        <fullName evidence="7">CDP-diacylglycerol pyrophosphatase</fullName>
        <ecNumber evidence="6">3.6.1.26</ecNumber>
    </recommendedName>
    <alternativeName>
        <fullName evidence="17">CDP-diacylglycerol phosphatidylhydrolase</fullName>
    </alternativeName>
    <alternativeName>
        <fullName evidence="18">CDP-diglyceride hydrolase</fullName>
    </alternativeName>
</protein>
<accession>A0A512J7E6</accession>
<dbReference type="Gene3D" id="3.30.428.30">
    <property type="entry name" value="HIT family - CDH-like"/>
    <property type="match status" value="1"/>
</dbReference>
<dbReference type="EMBL" id="BJZU01000082">
    <property type="protein sequence ID" value="GEP05863.1"/>
    <property type="molecule type" value="Genomic_DNA"/>
</dbReference>
<reference evidence="22" key="1">
    <citation type="journal article" date="2014" name="Int. J. Syst. Evol. Microbiol.">
        <title>Complete genome of a new Firmicutes species belonging to the dominant human colonic microbiota ('Ruminococcus bicirculans') reveals two chromosomes and a selective capacity to utilize plant glucans.</title>
        <authorList>
            <consortium name="NISC Comparative Sequencing Program"/>
            <person name="Wegmann U."/>
            <person name="Louis P."/>
            <person name="Goesmann A."/>
            <person name="Henrissat B."/>
            <person name="Duncan S.H."/>
            <person name="Flint H.J."/>
        </authorList>
    </citation>
    <scope>NUCLEOTIDE SEQUENCE</scope>
    <source>
        <strain evidence="22">NBRC 107715</strain>
    </source>
</reference>
<feature type="chain" id="PRO_5021965996" description="CDP-diacylglycerol pyrophosphatase" evidence="20">
    <location>
        <begin position="47"/>
        <end position="278"/>
    </location>
</feature>
<reference evidence="22" key="4">
    <citation type="submission" date="2023-01" db="EMBL/GenBank/DDBJ databases">
        <title>Draft genome sequence of Methylobacterium oxalidis strain NBRC 107715.</title>
        <authorList>
            <person name="Sun Q."/>
            <person name="Mori K."/>
        </authorList>
    </citation>
    <scope>NUCLEOTIDE SEQUENCE</scope>
    <source>
        <strain evidence="22">NBRC 107715</strain>
    </source>
</reference>
<evidence type="ECO:0000256" key="11">
    <source>
        <dbReference type="ARBA" id="ARBA00022801"/>
    </source>
</evidence>
<evidence type="ECO:0000313" key="23">
    <source>
        <dbReference type="Proteomes" id="UP000321960"/>
    </source>
</evidence>
<comment type="catalytic activity">
    <reaction evidence="1">
        <text>a CDP-1,2-diacyl-sn-glycerol + H2O = a 1,2-diacyl-sn-glycero-3-phosphate + CMP + 2 H(+)</text>
        <dbReference type="Rhea" id="RHEA:15221"/>
        <dbReference type="ChEBI" id="CHEBI:15377"/>
        <dbReference type="ChEBI" id="CHEBI:15378"/>
        <dbReference type="ChEBI" id="CHEBI:58332"/>
        <dbReference type="ChEBI" id="CHEBI:58608"/>
        <dbReference type="ChEBI" id="CHEBI:60377"/>
        <dbReference type="EC" id="3.6.1.26"/>
    </reaction>
</comment>
<dbReference type="EMBL" id="BSPK01000001">
    <property type="protein sequence ID" value="GLS61630.1"/>
    <property type="molecule type" value="Genomic_DNA"/>
</dbReference>
<dbReference type="Proteomes" id="UP000321960">
    <property type="component" value="Unassembled WGS sequence"/>
</dbReference>
<dbReference type="GO" id="GO:0046342">
    <property type="term" value="P:CDP-diacylglycerol catabolic process"/>
    <property type="evidence" value="ECO:0007669"/>
    <property type="project" value="UniProtKB-UniPathway"/>
</dbReference>
<evidence type="ECO:0000256" key="14">
    <source>
        <dbReference type="ARBA" id="ARBA00023136"/>
    </source>
</evidence>
<name>A0A512J7E6_9HYPH</name>
<keyword evidence="8" id="KW-1003">Cell membrane</keyword>
<evidence type="ECO:0000313" key="24">
    <source>
        <dbReference type="Proteomes" id="UP001156856"/>
    </source>
</evidence>
<dbReference type="AlphaFoldDB" id="A0A512J7E6"/>
<keyword evidence="10" id="KW-0812">Transmembrane</keyword>
<reference evidence="21 23" key="3">
    <citation type="submission" date="2019-07" db="EMBL/GenBank/DDBJ databases">
        <title>Whole genome shotgun sequence of Methylobacterium oxalidis NBRC 107715.</title>
        <authorList>
            <person name="Hosoyama A."/>
            <person name="Uohara A."/>
            <person name="Ohji S."/>
            <person name="Ichikawa N."/>
        </authorList>
    </citation>
    <scope>NUCLEOTIDE SEQUENCE [LARGE SCALE GENOMIC DNA]</scope>
    <source>
        <strain evidence="21 23">NBRC 107715</strain>
    </source>
</reference>
<keyword evidence="11" id="KW-0378">Hydrolase</keyword>
<dbReference type="InterPro" id="IPR036265">
    <property type="entry name" value="HIT-like_sf"/>
</dbReference>
<dbReference type="InterPro" id="IPR003763">
    <property type="entry name" value="CDP-diacylglyc_Pase"/>
</dbReference>